<keyword evidence="2" id="KW-1185">Reference proteome</keyword>
<accession>A0A914DA55</accession>
<dbReference type="Proteomes" id="UP000887540">
    <property type="component" value="Unplaced"/>
</dbReference>
<proteinExistence type="predicted"/>
<dbReference type="InterPro" id="IPR035914">
    <property type="entry name" value="Sperma_CUB_dom_sf"/>
</dbReference>
<evidence type="ECO:0000256" key="1">
    <source>
        <dbReference type="SAM" id="SignalP"/>
    </source>
</evidence>
<dbReference type="WBParaSite" id="ACRNAN_scaffold2055.g29387.t1">
    <property type="protein sequence ID" value="ACRNAN_scaffold2055.g29387.t1"/>
    <property type="gene ID" value="ACRNAN_scaffold2055.g29387"/>
</dbReference>
<feature type="chain" id="PRO_5037848954" evidence="1">
    <location>
        <begin position="18"/>
        <end position="524"/>
    </location>
</feature>
<protein>
    <submittedName>
        <fullName evidence="3">CUB domain-containing protein</fullName>
    </submittedName>
</protein>
<dbReference type="SUPFAM" id="SSF49854">
    <property type="entry name" value="Spermadhesin, CUB domain"/>
    <property type="match status" value="1"/>
</dbReference>
<evidence type="ECO:0000313" key="2">
    <source>
        <dbReference type="Proteomes" id="UP000887540"/>
    </source>
</evidence>
<evidence type="ECO:0000313" key="3">
    <source>
        <dbReference type="WBParaSite" id="ACRNAN_scaffold2055.g29387.t1"/>
    </source>
</evidence>
<feature type="signal peptide" evidence="1">
    <location>
        <begin position="1"/>
        <end position="17"/>
    </location>
</feature>
<dbReference type="AlphaFoldDB" id="A0A914DA55"/>
<organism evidence="2 3">
    <name type="scientific">Acrobeloides nanus</name>
    <dbReference type="NCBI Taxonomy" id="290746"/>
    <lineage>
        <taxon>Eukaryota</taxon>
        <taxon>Metazoa</taxon>
        <taxon>Ecdysozoa</taxon>
        <taxon>Nematoda</taxon>
        <taxon>Chromadorea</taxon>
        <taxon>Rhabditida</taxon>
        <taxon>Tylenchina</taxon>
        <taxon>Cephalobomorpha</taxon>
        <taxon>Cephaloboidea</taxon>
        <taxon>Cephalobidae</taxon>
        <taxon>Acrobeloides</taxon>
    </lineage>
</organism>
<sequence>MLILFLLGNFFFLQILAEDKQYSLVPSNWANFTANNFTYCQNKNCTWTASYTLQGYVARISPEWLLPNNNLDRLLIQANDGATIIDTNKEGLLSLADDFYAAEKGFTITFTAGSHQGDCLVAQTSGLDCLWLITMQLVKNPEVMQLNMTSNSPVTQLASRQLRGNKILEVYAENGATLDLFSSGNDLGDIDVFKGTDGLNWTNHLGTVWELNNKENSLAYDASGQLKPVNLTYPLTMVYTGTVDNNQLLFRNREKLSANCQDSNNIFKIYEGKLLNVVYSANSTGDCVLSFLCDTDVNQPCLLQFNNINYKGDKDLIGTRGFTNDTILFAFDSNSTSLWNNVYFYANPFSLIIPQNGQISIDISAAAQGNAGSNIYTPRKISPNTSGILMSPQYPRPNCTNQNQTATYLQPAESTYTIAYELNFVGFDLSGNSNLQFFDNSDLKLSFNASTKTPIPAQNITSGNLTVMYTPDNTSTEKGYLIQYKALKEELPPTTKPTGSSPQLTSLLSTMITFFISYLLVINF</sequence>
<keyword evidence="1" id="KW-0732">Signal</keyword>
<name>A0A914DA55_9BILA</name>
<dbReference type="Gene3D" id="2.60.120.290">
    <property type="entry name" value="Spermadhesin, CUB domain"/>
    <property type="match status" value="1"/>
</dbReference>
<reference evidence="3" key="1">
    <citation type="submission" date="2022-11" db="UniProtKB">
        <authorList>
            <consortium name="WormBaseParasite"/>
        </authorList>
    </citation>
    <scope>IDENTIFICATION</scope>
</reference>